<name>Q69LN0_ORYSJ</name>
<proteinExistence type="predicted"/>
<evidence type="ECO:0000256" key="1">
    <source>
        <dbReference type="SAM" id="MobiDB-lite"/>
    </source>
</evidence>
<reference evidence="3" key="1">
    <citation type="journal article" date="2005" name="Nature">
        <title>The map-based sequence of the rice genome.</title>
        <authorList>
            <consortium name="International rice genome sequencing project (IRGSP)"/>
            <person name="Matsumoto T."/>
            <person name="Wu J."/>
            <person name="Kanamori H."/>
            <person name="Katayose Y."/>
            <person name="Fujisawa M."/>
            <person name="Namiki N."/>
            <person name="Mizuno H."/>
            <person name="Yamamoto K."/>
            <person name="Antonio B.A."/>
            <person name="Baba T."/>
            <person name="Sakata K."/>
            <person name="Nagamura Y."/>
            <person name="Aoki H."/>
            <person name="Arikawa K."/>
            <person name="Arita K."/>
            <person name="Bito T."/>
            <person name="Chiden Y."/>
            <person name="Fujitsuka N."/>
            <person name="Fukunaka R."/>
            <person name="Hamada M."/>
            <person name="Harada C."/>
            <person name="Hayashi A."/>
            <person name="Hijishita S."/>
            <person name="Honda M."/>
            <person name="Hosokawa S."/>
            <person name="Ichikawa Y."/>
            <person name="Idonuma A."/>
            <person name="Iijima M."/>
            <person name="Ikeda M."/>
            <person name="Ikeno M."/>
            <person name="Ito K."/>
            <person name="Ito S."/>
            <person name="Ito T."/>
            <person name="Ito Y."/>
            <person name="Ito Y."/>
            <person name="Iwabuchi A."/>
            <person name="Kamiya K."/>
            <person name="Karasawa W."/>
            <person name="Kurita K."/>
            <person name="Katagiri S."/>
            <person name="Kikuta A."/>
            <person name="Kobayashi H."/>
            <person name="Kobayashi N."/>
            <person name="Machita K."/>
            <person name="Maehara T."/>
            <person name="Masukawa M."/>
            <person name="Mizubayashi T."/>
            <person name="Mukai Y."/>
            <person name="Nagasaki H."/>
            <person name="Nagata Y."/>
            <person name="Naito S."/>
            <person name="Nakashima M."/>
            <person name="Nakama Y."/>
            <person name="Nakamichi Y."/>
            <person name="Nakamura M."/>
            <person name="Meguro A."/>
            <person name="Negishi M."/>
            <person name="Ohta I."/>
            <person name="Ohta T."/>
            <person name="Okamoto M."/>
            <person name="Ono N."/>
            <person name="Saji S."/>
            <person name="Sakaguchi M."/>
            <person name="Sakai K."/>
            <person name="Shibata M."/>
            <person name="Shimokawa T."/>
            <person name="Song J."/>
            <person name="Takazaki Y."/>
            <person name="Terasawa K."/>
            <person name="Tsugane M."/>
            <person name="Tsuji K."/>
            <person name="Ueda S."/>
            <person name="Waki K."/>
            <person name="Yamagata H."/>
            <person name="Yamamoto M."/>
            <person name="Yamamoto S."/>
            <person name="Yamane H."/>
            <person name="Yoshiki S."/>
            <person name="Yoshihara R."/>
            <person name="Yukawa K."/>
            <person name="Zhong H."/>
            <person name="Yano M."/>
            <person name="Yuan Q."/>
            <person name="Ouyang S."/>
            <person name="Liu J."/>
            <person name="Jones K.M."/>
            <person name="Gansberger K."/>
            <person name="Moffat K."/>
            <person name="Hill J."/>
            <person name="Bera J."/>
            <person name="Fadrosh D."/>
            <person name="Jin S."/>
            <person name="Johri S."/>
            <person name="Kim M."/>
            <person name="Overton L."/>
            <person name="Reardon M."/>
            <person name="Tsitrin T."/>
            <person name="Vuong H."/>
            <person name="Weaver B."/>
            <person name="Ciecko A."/>
            <person name="Tallon L."/>
            <person name="Jackson J."/>
            <person name="Pai G."/>
            <person name="Aken S.V."/>
            <person name="Utterback T."/>
            <person name="Reidmuller S."/>
            <person name="Feldblyum T."/>
            <person name="Hsiao J."/>
            <person name="Zismann V."/>
            <person name="Iobst S."/>
            <person name="de Vazeille A.R."/>
            <person name="Buell C.R."/>
            <person name="Ying K."/>
            <person name="Li Y."/>
            <person name="Lu T."/>
            <person name="Huang Y."/>
            <person name="Zhao Q."/>
            <person name="Feng Q."/>
            <person name="Zhang L."/>
            <person name="Zhu J."/>
            <person name="Weng Q."/>
            <person name="Mu J."/>
            <person name="Lu Y."/>
            <person name="Fan D."/>
            <person name="Liu Y."/>
            <person name="Guan J."/>
            <person name="Zhang Y."/>
            <person name="Yu S."/>
            <person name="Liu X."/>
            <person name="Zhang Y."/>
            <person name="Hong G."/>
            <person name="Han B."/>
            <person name="Choisne N."/>
            <person name="Demange N."/>
            <person name="Orjeda G."/>
            <person name="Samain S."/>
            <person name="Cattolico L."/>
            <person name="Pelletier E."/>
            <person name="Couloux A."/>
            <person name="Segurens B."/>
            <person name="Wincker P."/>
            <person name="D'Hont A."/>
            <person name="Scarpelli C."/>
            <person name="Weissenbach J."/>
            <person name="Salanoubat M."/>
            <person name="Quetier F."/>
            <person name="Yu Y."/>
            <person name="Kim H.R."/>
            <person name="Rambo T."/>
            <person name="Currie J."/>
            <person name="Collura K."/>
            <person name="Luo M."/>
            <person name="Yang T."/>
            <person name="Ammiraju J.S.S."/>
            <person name="Engler F."/>
            <person name="Soderlund C."/>
            <person name="Wing R.A."/>
            <person name="Palmer L.E."/>
            <person name="de la Bastide M."/>
            <person name="Spiegel L."/>
            <person name="Nascimento L."/>
            <person name="Zutavern T."/>
            <person name="O'Shaughnessy A."/>
            <person name="Dike S."/>
            <person name="Dedhia N."/>
            <person name="Preston R."/>
            <person name="Balija V."/>
            <person name="McCombie W.R."/>
            <person name="Chow T."/>
            <person name="Chen H."/>
            <person name="Chung M."/>
            <person name="Chen C."/>
            <person name="Shaw J."/>
            <person name="Wu H."/>
            <person name="Hsiao K."/>
            <person name="Chao Y."/>
            <person name="Chu M."/>
            <person name="Cheng C."/>
            <person name="Hour A."/>
            <person name="Lee P."/>
            <person name="Lin S."/>
            <person name="Lin Y."/>
            <person name="Liou J."/>
            <person name="Liu S."/>
            <person name="Hsing Y."/>
            <person name="Raghuvanshi S."/>
            <person name="Mohanty A."/>
            <person name="Bharti A.K."/>
            <person name="Gaur A."/>
            <person name="Gupta V."/>
            <person name="Kumar D."/>
            <person name="Ravi V."/>
            <person name="Vij S."/>
            <person name="Kapur A."/>
            <person name="Khurana P."/>
            <person name="Khurana P."/>
            <person name="Khurana J.P."/>
            <person name="Tyagi A.K."/>
            <person name="Gaikwad K."/>
            <person name="Singh A."/>
            <person name="Dalal V."/>
            <person name="Srivastava S."/>
            <person name="Dixit A."/>
            <person name="Pal A.K."/>
            <person name="Ghazi I.A."/>
            <person name="Yadav M."/>
            <person name="Pandit A."/>
            <person name="Bhargava A."/>
            <person name="Sureshbabu K."/>
            <person name="Batra K."/>
            <person name="Sharma T.R."/>
            <person name="Mohapatra T."/>
            <person name="Singh N.K."/>
            <person name="Messing J."/>
            <person name="Nelson A.B."/>
            <person name="Fuks G."/>
            <person name="Kavchok S."/>
            <person name="Keizer G."/>
            <person name="Linton E."/>
            <person name="Llaca V."/>
            <person name="Song R."/>
            <person name="Tanyolac B."/>
            <person name="Young S."/>
            <person name="Ho-Il K."/>
            <person name="Hahn J.H."/>
            <person name="Sangsakoo G."/>
            <person name="Vanavichit A."/>
            <person name="de Mattos Luiz.A.T."/>
            <person name="Zimmer P.D."/>
            <person name="Malone G."/>
            <person name="Dellagostin O."/>
            <person name="de Oliveira A.C."/>
            <person name="Bevan M."/>
            <person name="Bancroft I."/>
            <person name="Minx P."/>
            <person name="Cordum H."/>
            <person name="Wilson R."/>
            <person name="Cheng Z."/>
            <person name="Jin W."/>
            <person name="Jiang J."/>
            <person name="Leong S.A."/>
            <person name="Iwama H."/>
            <person name="Gojobori T."/>
            <person name="Itoh T."/>
            <person name="Niimura Y."/>
            <person name="Fujii Y."/>
            <person name="Habara T."/>
            <person name="Sakai H."/>
            <person name="Sato Y."/>
            <person name="Wilson G."/>
            <person name="Kumar K."/>
            <person name="McCouch S."/>
            <person name="Juretic N."/>
            <person name="Hoen D."/>
            <person name="Wright S."/>
            <person name="Bruskiewich R."/>
            <person name="Bureau T."/>
            <person name="Miyao A."/>
            <person name="Hirochika H."/>
            <person name="Nishikawa T."/>
            <person name="Kadowaki K."/>
            <person name="Sugiura M."/>
            <person name="Burr B."/>
            <person name="Sasaki T."/>
        </authorList>
    </citation>
    <scope>NUCLEOTIDE SEQUENCE [LARGE SCALE GENOMIC DNA]</scope>
    <source>
        <strain evidence="3">cv. Nipponbare</strain>
    </source>
</reference>
<protein>
    <submittedName>
        <fullName evidence="2">Uncharacterized protein</fullName>
    </submittedName>
</protein>
<organism evidence="2 3">
    <name type="scientific">Oryza sativa subsp. japonica</name>
    <name type="common">Rice</name>
    <dbReference type="NCBI Taxonomy" id="39947"/>
    <lineage>
        <taxon>Eukaryota</taxon>
        <taxon>Viridiplantae</taxon>
        <taxon>Streptophyta</taxon>
        <taxon>Embryophyta</taxon>
        <taxon>Tracheophyta</taxon>
        <taxon>Spermatophyta</taxon>
        <taxon>Magnoliopsida</taxon>
        <taxon>Liliopsida</taxon>
        <taxon>Poales</taxon>
        <taxon>Poaceae</taxon>
        <taxon>BOP clade</taxon>
        <taxon>Oryzoideae</taxon>
        <taxon>Oryzeae</taxon>
        <taxon>Oryzinae</taxon>
        <taxon>Oryza</taxon>
        <taxon>Oryza sativa</taxon>
    </lineage>
</organism>
<sequence length="131" mass="15077">MTQEERAMRRMATFSSSPRRLLRRIRRRCFSTTSFPNPTMRSSMVTSSPLSLKLFFFSYCSAPSPASSPNASRLFFRYRILHTLPSDWIEAENTDRTDQPPSPMSHGSSNEQKYQPWVLSHPNLAPPYNGT</sequence>
<evidence type="ECO:0000313" key="2">
    <source>
        <dbReference type="EMBL" id="BAD31735.1"/>
    </source>
</evidence>
<reference evidence="3" key="2">
    <citation type="journal article" date="2008" name="Nucleic Acids Res.">
        <title>The rice annotation project database (RAP-DB): 2008 update.</title>
        <authorList>
            <consortium name="The rice annotation project (RAP)"/>
        </authorList>
    </citation>
    <scope>GENOME REANNOTATION</scope>
    <source>
        <strain evidence="3">cv. Nipponbare</strain>
    </source>
</reference>
<dbReference type="Proteomes" id="UP000000763">
    <property type="component" value="Chromosome 7"/>
</dbReference>
<gene>
    <name evidence="2" type="primary">B1120F06.104</name>
</gene>
<dbReference type="AlphaFoldDB" id="Q69LN0"/>
<dbReference type="EMBL" id="AP005830">
    <property type="protein sequence ID" value="BAD31735.1"/>
    <property type="molecule type" value="Genomic_DNA"/>
</dbReference>
<accession>Q69LN0</accession>
<feature type="region of interest" description="Disordered" evidence="1">
    <location>
        <begin position="89"/>
        <end position="131"/>
    </location>
</feature>
<evidence type="ECO:0000313" key="3">
    <source>
        <dbReference type="Proteomes" id="UP000000763"/>
    </source>
</evidence>